<organism evidence="3 4">
    <name type="scientific">Gymnopilus junonius</name>
    <name type="common">Spectacular rustgill mushroom</name>
    <name type="synonym">Gymnopilus spectabilis subsp. junonius</name>
    <dbReference type="NCBI Taxonomy" id="109634"/>
    <lineage>
        <taxon>Eukaryota</taxon>
        <taxon>Fungi</taxon>
        <taxon>Dikarya</taxon>
        <taxon>Basidiomycota</taxon>
        <taxon>Agaricomycotina</taxon>
        <taxon>Agaricomycetes</taxon>
        <taxon>Agaricomycetidae</taxon>
        <taxon>Agaricales</taxon>
        <taxon>Agaricineae</taxon>
        <taxon>Hymenogastraceae</taxon>
        <taxon>Gymnopilus</taxon>
    </lineage>
</organism>
<gene>
    <name evidence="3" type="ORF">CPB84DRAFT_1748559</name>
</gene>
<keyword evidence="4" id="KW-1185">Reference proteome</keyword>
<dbReference type="AlphaFoldDB" id="A0A9P5NLR8"/>
<feature type="region of interest" description="Disordered" evidence="1">
    <location>
        <begin position="30"/>
        <end position="107"/>
    </location>
</feature>
<name>A0A9P5NLR8_GYMJU</name>
<feature type="compositionally biased region" description="Basic residues" evidence="1">
    <location>
        <begin position="59"/>
        <end position="72"/>
    </location>
</feature>
<accession>A0A9P5NLR8</accession>
<dbReference type="Proteomes" id="UP000724874">
    <property type="component" value="Unassembled WGS sequence"/>
</dbReference>
<keyword evidence="2" id="KW-0812">Transmembrane</keyword>
<evidence type="ECO:0000313" key="3">
    <source>
        <dbReference type="EMBL" id="KAF8894238.1"/>
    </source>
</evidence>
<evidence type="ECO:0000256" key="1">
    <source>
        <dbReference type="SAM" id="MobiDB-lite"/>
    </source>
</evidence>
<keyword evidence="2" id="KW-0472">Membrane</keyword>
<proteinExistence type="predicted"/>
<evidence type="ECO:0000313" key="4">
    <source>
        <dbReference type="Proteomes" id="UP000724874"/>
    </source>
</evidence>
<sequence length="170" mass="19580">MPEELSPADYYHYYLSSQRRVERWVRETEKQLHGLQDGQNDMPARHEALLEDEEDARRHADRRQHHGRTSSKRRNDDRSGSRPSSGGPKKIRRVDRHKSPSRNARRRMTSRNDITIFSYLPYGALPLLYALTGSSVVSFAVAAILLVGYLCVDLEMFLKLIPSSDKQVVS</sequence>
<dbReference type="EMBL" id="JADNYJ010000065">
    <property type="protein sequence ID" value="KAF8894238.1"/>
    <property type="molecule type" value="Genomic_DNA"/>
</dbReference>
<evidence type="ECO:0000256" key="2">
    <source>
        <dbReference type="SAM" id="Phobius"/>
    </source>
</evidence>
<feature type="compositionally biased region" description="Basic residues" evidence="1">
    <location>
        <begin position="89"/>
        <end position="107"/>
    </location>
</feature>
<keyword evidence="2" id="KW-1133">Transmembrane helix</keyword>
<feature type="transmembrane region" description="Helical" evidence="2">
    <location>
        <begin position="137"/>
        <end position="158"/>
    </location>
</feature>
<protein>
    <submittedName>
        <fullName evidence="3">Uncharacterized protein</fullName>
    </submittedName>
</protein>
<dbReference type="OrthoDB" id="3070887at2759"/>
<reference evidence="3" key="1">
    <citation type="submission" date="2020-11" db="EMBL/GenBank/DDBJ databases">
        <authorList>
            <consortium name="DOE Joint Genome Institute"/>
            <person name="Ahrendt S."/>
            <person name="Riley R."/>
            <person name="Andreopoulos W."/>
            <person name="LaButti K."/>
            <person name="Pangilinan J."/>
            <person name="Ruiz-duenas F.J."/>
            <person name="Barrasa J.M."/>
            <person name="Sanchez-Garcia M."/>
            <person name="Camarero S."/>
            <person name="Miyauchi S."/>
            <person name="Serrano A."/>
            <person name="Linde D."/>
            <person name="Babiker R."/>
            <person name="Drula E."/>
            <person name="Ayuso-Fernandez I."/>
            <person name="Pacheco R."/>
            <person name="Padilla G."/>
            <person name="Ferreira P."/>
            <person name="Barriuso J."/>
            <person name="Kellner H."/>
            <person name="Castanera R."/>
            <person name="Alfaro M."/>
            <person name="Ramirez L."/>
            <person name="Pisabarro A.G."/>
            <person name="Kuo A."/>
            <person name="Tritt A."/>
            <person name="Lipzen A."/>
            <person name="He G."/>
            <person name="Yan M."/>
            <person name="Ng V."/>
            <person name="Cullen D."/>
            <person name="Martin F."/>
            <person name="Rosso M.-N."/>
            <person name="Henrissat B."/>
            <person name="Hibbett D."/>
            <person name="Martinez A.T."/>
            <person name="Grigoriev I.V."/>
        </authorList>
    </citation>
    <scope>NUCLEOTIDE SEQUENCE</scope>
    <source>
        <strain evidence="3">AH 44721</strain>
    </source>
</reference>
<comment type="caution">
    <text evidence="3">The sequence shown here is derived from an EMBL/GenBank/DDBJ whole genome shotgun (WGS) entry which is preliminary data.</text>
</comment>